<sequence length="134" mass="14226">MQRRQGGVALAINHQPIAAMKTTAVLGRLLGSLLLLAPLGACEKDDDAKANVGVAYAQTYCLDWWGGAASPEELVAKATSYLQQRGISLTNARAATERPAEVCNACSCKSGVILRGSVREQDVPALLELGFERQ</sequence>
<comment type="caution">
    <text evidence="1">The sequence shown here is derived from an EMBL/GenBank/DDBJ whole genome shotgun (WGS) entry which is preliminary data.</text>
</comment>
<organism evidence="1 2">
    <name type="scientific">Solirubrum puertoriconensis</name>
    <dbReference type="NCBI Taxonomy" id="1751427"/>
    <lineage>
        <taxon>Bacteria</taxon>
        <taxon>Pseudomonadati</taxon>
        <taxon>Bacteroidota</taxon>
        <taxon>Cytophagia</taxon>
        <taxon>Cytophagales</taxon>
    </lineage>
</organism>
<dbReference type="Proteomes" id="UP000054223">
    <property type="component" value="Unassembled WGS sequence"/>
</dbReference>
<evidence type="ECO:0000313" key="2">
    <source>
        <dbReference type="Proteomes" id="UP000054223"/>
    </source>
</evidence>
<dbReference type="AlphaFoldDB" id="A0A9X0HIK7"/>
<gene>
    <name evidence="1" type="ORF">ASU33_04075</name>
</gene>
<name>A0A9X0HIK7_SOLP1</name>
<proteinExistence type="predicted"/>
<keyword evidence="2" id="KW-1185">Reference proteome</keyword>
<accession>A0A9X0HIK7</accession>
<evidence type="ECO:0000313" key="1">
    <source>
        <dbReference type="EMBL" id="KUG06535.1"/>
    </source>
</evidence>
<reference evidence="1 2" key="1">
    <citation type="submission" date="2015-11" db="EMBL/GenBank/DDBJ databases">
        <title>Solirubrum puertoriconensis gen. nov. an environmental bacteria isolated in Puerto Rico.</title>
        <authorList>
            <person name="Cuebas-Irizarry M.F."/>
            <person name="Montalvo-Rodriguez R."/>
        </authorList>
    </citation>
    <scope>NUCLEOTIDE SEQUENCE [LARGE SCALE GENOMIC DNA]</scope>
    <source>
        <strain evidence="1 2">MC1A</strain>
    </source>
</reference>
<dbReference type="EMBL" id="LNAL01000008">
    <property type="protein sequence ID" value="KUG06535.1"/>
    <property type="molecule type" value="Genomic_DNA"/>
</dbReference>
<protein>
    <submittedName>
        <fullName evidence="1">Uncharacterized protein</fullName>
    </submittedName>
</protein>